<comment type="caution">
    <text evidence="3">The sequence shown here is derived from an EMBL/GenBank/DDBJ whole genome shotgun (WGS) entry which is preliminary data.</text>
</comment>
<reference evidence="3 4" key="1">
    <citation type="journal article" date="2015" name="Nature">
        <title>rRNA introns, odd ribosomes, and small enigmatic genomes across a large radiation of phyla.</title>
        <authorList>
            <person name="Brown C.T."/>
            <person name="Hug L.A."/>
            <person name="Thomas B.C."/>
            <person name="Sharon I."/>
            <person name="Castelle C.J."/>
            <person name="Singh A."/>
            <person name="Wilkins M.J."/>
            <person name="Williams K.H."/>
            <person name="Banfield J.F."/>
        </authorList>
    </citation>
    <scope>NUCLEOTIDE SEQUENCE [LARGE SCALE GENOMIC DNA]</scope>
</reference>
<feature type="coiled-coil region" evidence="1">
    <location>
        <begin position="32"/>
        <end position="59"/>
    </location>
</feature>
<dbReference type="EMBL" id="LCAH01000008">
    <property type="protein sequence ID" value="KKR86802.1"/>
    <property type="molecule type" value="Genomic_DNA"/>
</dbReference>
<evidence type="ECO:0000313" key="3">
    <source>
        <dbReference type="EMBL" id="KKR86802.1"/>
    </source>
</evidence>
<name>A0A0G0XGE8_9BACT</name>
<feature type="compositionally biased region" description="Basic and acidic residues" evidence="2">
    <location>
        <begin position="528"/>
        <end position="542"/>
    </location>
</feature>
<feature type="region of interest" description="Disordered" evidence="2">
    <location>
        <begin position="1"/>
        <end position="28"/>
    </location>
</feature>
<evidence type="ECO:0000256" key="2">
    <source>
        <dbReference type="SAM" id="MobiDB-lite"/>
    </source>
</evidence>
<protein>
    <submittedName>
        <fullName evidence="3">Uncharacterized protein</fullName>
    </submittedName>
</protein>
<sequence>MSRQEGSKKLPSFEELASIARRTGQDKTANRLEKVKEFANEKEEKVSSLRMQLDAWRLKDGAFRDQTAYINVYEQLRKVLDKKQPERTEVARVYADFSNWVSTHGGEKEWRQNIKEVKEKFAALKEQDSKQEKVEKERVEKEAEELGELASKRFLELTEGEEDLLPVEKDDLIGRLKKAMYEWSLKDQMFRGVGGYQDVYQKLAAAVDAGEVDKAKEAFAAFQEWISAQKDILKHLDRSDKFLPGEKTEDLLPVEKDDQLPVEKALDKGLPVEKKQVDKESWPAPFRELDDLRTKSARSGLSDEEKVRLTALEQEVARISVPVVMEEELNRQEKFASDIIDQSSVEKDFVVDVRKKLNDWDSKDGSIRDIPEYAQLYRRLRRALDAKRPLRGEVGEAYRNFIDWIFKNGMGDKWTGTEEENNETETAEFVLQLNEAMNAWQQLKDGHFRERPGFKEVYEVLRKALDRKNVVLAEITAAYNAFLNWLDAQKDGSRENWEEVRKQTEELLARMRQEPGETKTETFAPASETEKLESLPKEKETSGVETPSEKTGWGRFLDRFIRKHVKGEYLEEEQTDKLTAARVAKGIGSGLLGLAATFGGVKSFADVPRWWLQKRYTGQEIEKLKGIFEKNVEPSPHVEMPPSPVELRKQTLLDAVEKSPYFNEEKRAGFRKQLDRIFENFTQEKEKTDDTQLNEAVFKLIDETIEARVKGTVALKETLNTLFWTVAPLRLAAYGGVSLLERWQKVSKEIERGERTESKAKEFVVNGFVETWNKLRFKGEGKFGRKAMNAGQAALTVSRFVMLGSLAIPEGLELLDSDSVGEAANKAKEHLSQFIDSALNAWDEKSIPEILSDDMAERYTHLIGAFHTATEAVSHPMDTASGLLGKAKHAVKRVFGNETKVPADIGRGIGELEGEEGELPTPISEGDEGLEGDSSTEIGKDSGSGHTELGGSDIAPAHSWDSSLHGYSGEKMQELYDRGLVHAGEGTNSITGLLARQFHGDASLGVPADQANRLAQEMAAKAGFLDTDGGETWLTSAAREHLSVVPVQEAGEWHIAFVDEHGVRLSEEALKTQGLTMDMTAEELLVRRGGMTKELSSSATPHAPEPVHSESGELASTDMGRPEILKPEFVYDAEGKITDLRYTYGLPENAEAKQEVLQKIFFLAHPEASVIPEGYEPSASELDLYAHHRVLENAIPNSAEQTYLRELIDQDTSHIEASFVEISNLGTARFEYNDSGDVVRLVSDMRLTGQEATDARQFMLKGDWRLSLKEGVDVSMSQDVLSDNARNLFIGERVFQNLESRGLEDSPEAKFLLKQMRHVVDTIEKTRGDVFDHENGLYKLLFPPKEN</sequence>
<organism evidence="3 4">
    <name type="scientific">Candidatus Uhrbacteria bacterium GW2011_GWC2_41_11</name>
    <dbReference type="NCBI Taxonomy" id="1618985"/>
    <lineage>
        <taxon>Bacteria</taxon>
        <taxon>Candidatus Uhriibacteriota</taxon>
    </lineage>
</organism>
<feature type="region of interest" description="Disordered" evidence="2">
    <location>
        <begin position="1092"/>
        <end position="1119"/>
    </location>
</feature>
<feature type="region of interest" description="Disordered" evidence="2">
    <location>
        <begin position="903"/>
        <end position="957"/>
    </location>
</feature>
<evidence type="ECO:0000256" key="1">
    <source>
        <dbReference type="SAM" id="Coils"/>
    </source>
</evidence>
<proteinExistence type="predicted"/>
<keyword evidence="1" id="KW-0175">Coiled coil</keyword>
<feature type="compositionally biased region" description="Basic and acidic residues" evidence="2">
    <location>
        <begin position="1"/>
        <end position="12"/>
    </location>
</feature>
<dbReference type="Proteomes" id="UP000034616">
    <property type="component" value="Unassembled WGS sequence"/>
</dbReference>
<feature type="coiled-coil region" evidence="1">
    <location>
        <begin position="107"/>
        <end position="149"/>
    </location>
</feature>
<evidence type="ECO:0000313" key="4">
    <source>
        <dbReference type="Proteomes" id="UP000034616"/>
    </source>
</evidence>
<gene>
    <name evidence="3" type="ORF">UU35_C0008G0016</name>
</gene>
<accession>A0A0G0XGE8</accession>
<feature type="region of interest" description="Disordered" evidence="2">
    <location>
        <begin position="512"/>
        <end position="550"/>
    </location>
</feature>